<name>A0ABV6VY04_9ACTN</name>
<protein>
    <submittedName>
        <fullName evidence="2">Uncharacterized protein</fullName>
    </submittedName>
</protein>
<feature type="region of interest" description="Disordered" evidence="1">
    <location>
        <begin position="1"/>
        <end position="21"/>
    </location>
</feature>
<dbReference type="InterPro" id="IPR012338">
    <property type="entry name" value="Beta-lactam/transpept-like"/>
</dbReference>
<feature type="compositionally biased region" description="Gly residues" evidence="1">
    <location>
        <begin position="10"/>
        <end position="21"/>
    </location>
</feature>
<comment type="caution">
    <text evidence="2">The sequence shown here is derived from an EMBL/GenBank/DDBJ whole genome shotgun (WGS) entry which is preliminary data.</text>
</comment>
<evidence type="ECO:0000313" key="2">
    <source>
        <dbReference type="EMBL" id="MFC1418372.1"/>
    </source>
</evidence>
<evidence type="ECO:0000313" key="3">
    <source>
        <dbReference type="Proteomes" id="UP001592531"/>
    </source>
</evidence>
<sequence>MSVLLSGCAGSRGDGGDGGYGTRNDIAVVWPSDGAAGAAADRATGGAAGGTAGGAPIVIAVLSDRGSAGASSDDSLIADATKAALAALGRAAGNGNG</sequence>
<dbReference type="RefSeq" id="WP_380537169.1">
    <property type="nucleotide sequence ID" value="NZ_JBHFAB010000012.1"/>
</dbReference>
<dbReference type="Proteomes" id="UP001592531">
    <property type="component" value="Unassembled WGS sequence"/>
</dbReference>
<reference evidence="2 3" key="1">
    <citation type="submission" date="2024-09" db="EMBL/GenBank/DDBJ databases">
        <authorList>
            <person name="Lee S.D."/>
        </authorList>
    </citation>
    <scope>NUCLEOTIDE SEQUENCE [LARGE SCALE GENOMIC DNA]</scope>
    <source>
        <strain evidence="2 3">N8-3</strain>
    </source>
</reference>
<dbReference type="EMBL" id="JBHFAB010000012">
    <property type="protein sequence ID" value="MFC1418372.1"/>
    <property type="molecule type" value="Genomic_DNA"/>
</dbReference>
<proteinExistence type="predicted"/>
<organism evidence="2 3">
    <name type="scientific">Streptacidiphilus cavernicola</name>
    <dbReference type="NCBI Taxonomy" id="3342716"/>
    <lineage>
        <taxon>Bacteria</taxon>
        <taxon>Bacillati</taxon>
        <taxon>Actinomycetota</taxon>
        <taxon>Actinomycetes</taxon>
        <taxon>Kitasatosporales</taxon>
        <taxon>Streptomycetaceae</taxon>
        <taxon>Streptacidiphilus</taxon>
    </lineage>
</organism>
<accession>A0ABV6VY04</accession>
<keyword evidence="3" id="KW-1185">Reference proteome</keyword>
<gene>
    <name evidence="2" type="ORF">ACEZDE_17245</name>
</gene>
<dbReference type="Gene3D" id="3.40.710.10">
    <property type="entry name" value="DD-peptidase/beta-lactamase superfamily"/>
    <property type="match status" value="1"/>
</dbReference>
<evidence type="ECO:0000256" key="1">
    <source>
        <dbReference type="SAM" id="MobiDB-lite"/>
    </source>
</evidence>